<dbReference type="OrthoDB" id="6158579at2759"/>
<dbReference type="AlphaFoldDB" id="A0A1W0XC18"/>
<evidence type="ECO:0000313" key="7">
    <source>
        <dbReference type="EMBL" id="OQV24980.1"/>
    </source>
</evidence>
<dbReference type="GO" id="GO:0016020">
    <property type="term" value="C:membrane"/>
    <property type="evidence" value="ECO:0007669"/>
    <property type="project" value="UniProtKB-SubCell"/>
</dbReference>
<dbReference type="Gene3D" id="3.40.50.2300">
    <property type="match status" value="1"/>
</dbReference>
<keyword evidence="8" id="KW-1185">Reference proteome</keyword>
<evidence type="ECO:0000256" key="5">
    <source>
        <dbReference type="SAM" id="Phobius"/>
    </source>
</evidence>
<evidence type="ECO:0000259" key="6">
    <source>
        <dbReference type="Pfam" id="PF01094"/>
    </source>
</evidence>
<evidence type="ECO:0000256" key="1">
    <source>
        <dbReference type="ARBA" id="ARBA00004370"/>
    </source>
</evidence>
<evidence type="ECO:0000256" key="4">
    <source>
        <dbReference type="ARBA" id="ARBA00023136"/>
    </source>
</evidence>
<keyword evidence="4 5" id="KW-0472">Membrane</keyword>
<keyword evidence="2 5" id="KW-0812">Transmembrane</keyword>
<keyword evidence="3 5" id="KW-1133">Transmembrane helix</keyword>
<dbReference type="InterPro" id="IPR028082">
    <property type="entry name" value="Peripla_BP_I"/>
</dbReference>
<feature type="domain" description="Receptor ligand binding region" evidence="6">
    <location>
        <begin position="103"/>
        <end position="384"/>
    </location>
</feature>
<reference evidence="8" key="1">
    <citation type="submission" date="2017-01" db="EMBL/GenBank/DDBJ databases">
        <title>Comparative genomics of anhydrobiosis in the tardigrade Hypsibius dujardini.</title>
        <authorList>
            <person name="Yoshida Y."/>
            <person name="Koutsovoulos G."/>
            <person name="Laetsch D."/>
            <person name="Stevens L."/>
            <person name="Kumar S."/>
            <person name="Horikawa D."/>
            <person name="Ishino K."/>
            <person name="Komine S."/>
            <person name="Tomita M."/>
            <person name="Blaxter M."/>
            <person name="Arakawa K."/>
        </authorList>
    </citation>
    <scope>NUCLEOTIDE SEQUENCE [LARGE SCALE GENOMIC DNA]</scope>
    <source>
        <strain evidence="8">Z151</strain>
    </source>
</reference>
<evidence type="ECO:0000256" key="3">
    <source>
        <dbReference type="ARBA" id="ARBA00022989"/>
    </source>
</evidence>
<dbReference type="SUPFAM" id="SSF53822">
    <property type="entry name" value="Periplasmic binding protein-like I"/>
    <property type="match status" value="1"/>
</dbReference>
<proteinExistence type="predicted"/>
<comment type="caution">
    <text evidence="7">The sequence shown here is derived from an EMBL/GenBank/DDBJ whole genome shotgun (WGS) entry which is preliminary data.</text>
</comment>
<dbReference type="Proteomes" id="UP000192578">
    <property type="component" value="Unassembled WGS sequence"/>
</dbReference>
<dbReference type="Pfam" id="PF01094">
    <property type="entry name" value="ANF_receptor"/>
    <property type="match status" value="1"/>
</dbReference>
<comment type="subcellular location">
    <subcellularLocation>
        <location evidence="1">Membrane</location>
    </subcellularLocation>
</comment>
<evidence type="ECO:0000313" key="8">
    <source>
        <dbReference type="Proteomes" id="UP000192578"/>
    </source>
</evidence>
<evidence type="ECO:0000256" key="2">
    <source>
        <dbReference type="ARBA" id="ARBA00022692"/>
    </source>
</evidence>
<name>A0A1W0XC18_HYPEX</name>
<gene>
    <name evidence="7" type="ORF">BV898_01189</name>
</gene>
<organism evidence="7 8">
    <name type="scientific">Hypsibius exemplaris</name>
    <name type="common">Freshwater tardigrade</name>
    <dbReference type="NCBI Taxonomy" id="2072580"/>
    <lineage>
        <taxon>Eukaryota</taxon>
        <taxon>Metazoa</taxon>
        <taxon>Ecdysozoa</taxon>
        <taxon>Tardigrada</taxon>
        <taxon>Eutardigrada</taxon>
        <taxon>Parachela</taxon>
        <taxon>Hypsibioidea</taxon>
        <taxon>Hypsibiidae</taxon>
        <taxon>Hypsibius</taxon>
    </lineage>
</organism>
<dbReference type="EMBL" id="MTYJ01000004">
    <property type="protein sequence ID" value="OQV24980.1"/>
    <property type="molecule type" value="Genomic_DNA"/>
</dbReference>
<dbReference type="InterPro" id="IPR001828">
    <property type="entry name" value="ANF_lig-bd_rcpt"/>
</dbReference>
<accession>A0A1W0XC18</accession>
<protein>
    <recommendedName>
        <fullName evidence="6">Receptor ligand binding region domain-containing protein</fullName>
    </recommendedName>
</protein>
<sequence>MKVTGVATEKPSSTNTDKSILHVEFVTTGFFGFDSHEIVSLSYNAPAITTGLQRLRGLYPDHRWTSTFLTDPHSLTCPLISANVYFIISQWYYSRRNTSRLTIIITPACTEGNALNEFAGAHNVLLITSSASDPAIRNRQRSPTWLSTTPFASPNAVFCSLLNNLNWTTVVASLDTGSQTQTAYYIYAFTRATAKLTECGIQFTASSLAYSDEQSVSRLLREFHQRSRVFLYFGLPSGLRILLIAAAGRNMTNGDHVYLAVVPWCSSYFGYFTWQSYQDDDEKVKEAYRSVLLLSLVDETQYGSPSIRNLAQKWANISQCEYNNTEPPNYLPIPVMTATQAAVEMAGIAAVEALGRSAVLSPGDNGQFLADSIRNRTYPNLQTGLWRMSGGGVVLHIVQLASFDWQEGQLKVFMKGTEIDRNDIYIWERTSTTSESIWHGGSALPPALPLCGLDGDACYSGRPWMVPAFGSSSAVLVAFAGTISLFVRMTIIRHRGRLWWILEPQSLIPETAAKDTWSCYGIWA</sequence>
<feature type="transmembrane region" description="Helical" evidence="5">
    <location>
        <begin position="464"/>
        <end position="487"/>
    </location>
</feature>